<proteinExistence type="predicted"/>
<keyword evidence="1" id="KW-1133">Transmembrane helix</keyword>
<keyword evidence="1" id="KW-0472">Membrane</keyword>
<name>C4GEI7_9NEIS</name>
<evidence type="ECO:0000256" key="1">
    <source>
        <dbReference type="SAM" id="Phobius"/>
    </source>
</evidence>
<evidence type="ECO:0000313" key="3">
    <source>
        <dbReference type="Proteomes" id="UP000003009"/>
    </source>
</evidence>
<reference evidence="2" key="1">
    <citation type="submission" date="2009-04" db="EMBL/GenBank/DDBJ databases">
        <authorList>
            <person name="Weinstock G."/>
            <person name="Sodergren E."/>
            <person name="Clifton S."/>
            <person name="Fulton L."/>
            <person name="Fulton B."/>
            <person name="Courtney L."/>
            <person name="Fronick C."/>
            <person name="Harrison M."/>
            <person name="Strong C."/>
            <person name="Farmer C."/>
            <person name="Delahaunty K."/>
            <person name="Markovic C."/>
            <person name="Hall O."/>
            <person name="Minx P."/>
            <person name="Tomlinson C."/>
            <person name="Mitreva M."/>
            <person name="Nelson J."/>
            <person name="Hou S."/>
            <person name="Wollam A."/>
            <person name="Pepin K.H."/>
            <person name="Johnson M."/>
            <person name="Bhonagiri V."/>
            <person name="Nash W.E."/>
            <person name="Warren W."/>
            <person name="Chinwalla A."/>
            <person name="Mardis E.R."/>
            <person name="Wilson R.K."/>
        </authorList>
    </citation>
    <scope>NUCLEOTIDE SEQUENCE [LARGE SCALE GENOMIC DNA]</scope>
    <source>
        <strain evidence="2">ATCC 51147</strain>
    </source>
</reference>
<protein>
    <submittedName>
        <fullName evidence="2">Uncharacterized protein</fullName>
    </submittedName>
</protein>
<dbReference type="Proteomes" id="UP000003009">
    <property type="component" value="Unassembled WGS sequence"/>
</dbReference>
<organism evidence="2 3">
    <name type="scientific">Kingella oralis ATCC 51147</name>
    <dbReference type="NCBI Taxonomy" id="629741"/>
    <lineage>
        <taxon>Bacteria</taxon>
        <taxon>Pseudomonadati</taxon>
        <taxon>Pseudomonadota</taxon>
        <taxon>Betaproteobacteria</taxon>
        <taxon>Neisseriales</taxon>
        <taxon>Neisseriaceae</taxon>
        <taxon>Kingella</taxon>
    </lineage>
</organism>
<dbReference type="STRING" id="629741.GCWU000324_00074"/>
<feature type="transmembrane region" description="Helical" evidence="1">
    <location>
        <begin position="123"/>
        <end position="146"/>
    </location>
</feature>
<dbReference type="EMBL" id="ACJW02000001">
    <property type="protein sequence ID" value="EEP69597.1"/>
    <property type="molecule type" value="Genomic_DNA"/>
</dbReference>
<keyword evidence="3" id="KW-1185">Reference proteome</keyword>
<gene>
    <name evidence="2" type="ORF">GCWU000324_00074</name>
</gene>
<keyword evidence="1" id="KW-0812">Transmembrane</keyword>
<sequence length="154" mass="17031">MALRGLLLGGKIQAAAIGQGQFACLADAQGLLGESFGVHGDVLVDGIDSFNFTRFVVFRLPLMMTTLIALFTLFASTFGVFIGLYEDSRDKIWAYVAARALLLAVSYGAAIAVFWFAPTAWWLLWRMAAMWATFYALAKVSFHFVCQSQLNRTR</sequence>
<dbReference type="AlphaFoldDB" id="C4GEI7"/>
<comment type="caution">
    <text evidence="2">The sequence shown here is derived from an EMBL/GenBank/DDBJ whole genome shotgun (WGS) entry which is preliminary data.</text>
</comment>
<feature type="transmembrane region" description="Helical" evidence="1">
    <location>
        <begin position="62"/>
        <end position="85"/>
    </location>
</feature>
<accession>C4GEI7</accession>
<evidence type="ECO:0000313" key="2">
    <source>
        <dbReference type="EMBL" id="EEP69597.1"/>
    </source>
</evidence>
<feature type="transmembrane region" description="Helical" evidence="1">
    <location>
        <begin position="92"/>
        <end position="117"/>
    </location>
</feature>
<dbReference type="HOGENOM" id="CLU_1701922_0_0_4"/>